<proteinExistence type="predicted"/>
<dbReference type="RefSeq" id="WP_062767378.1">
    <property type="nucleotide sequence ID" value="NZ_CP121045.1"/>
</dbReference>
<protein>
    <recommendedName>
        <fullName evidence="3">Oxidoreductase molybdopterin-binding domain-containing protein</fullName>
    </recommendedName>
</protein>
<evidence type="ECO:0000313" key="2">
    <source>
        <dbReference type="Proteomes" id="UP000075787"/>
    </source>
</evidence>
<evidence type="ECO:0008006" key="3">
    <source>
        <dbReference type="Google" id="ProtNLM"/>
    </source>
</evidence>
<dbReference type="AlphaFoldDB" id="A0A162KC59"/>
<organism evidence="1 2">
    <name type="scientific">Tistrella mobilis</name>
    <dbReference type="NCBI Taxonomy" id="171437"/>
    <lineage>
        <taxon>Bacteria</taxon>
        <taxon>Pseudomonadati</taxon>
        <taxon>Pseudomonadota</taxon>
        <taxon>Alphaproteobacteria</taxon>
        <taxon>Geminicoccales</taxon>
        <taxon>Geminicoccaceae</taxon>
        <taxon>Tistrella</taxon>
    </lineage>
</organism>
<comment type="caution">
    <text evidence="1">The sequence shown here is derived from an EMBL/GenBank/DDBJ whole genome shotgun (WGS) entry which is preliminary data.</text>
</comment>
<dbReference type="Proteomes" id="UP000075787">
    <property type="component" value="Unassembled WGS sequence"/>
</dbReference>
<dbReference type="EMBL" id="LPZR01000189">
    <property type="protein sequence ID" value="KYO50905.1"/>
    <property type="molecule type" value="Genomic_DNA"/>
</dbReference>
<gene>
    <name evidence="1" type="ORF">AUP44_11330</name>
</gene>
<dbReference type="Gene3D" id="3.90.420.10">
    <property type="entry name" value="Oxidoreductase, molybdopterin-binding domain"/>
    <property type="match status" value="1"/>
</dbReference>
<reference evidence="1 2" key="1">
    <citation type="submission" date="2015-12" db="EMBL/GenBank/DDBJ databases">
        <title>Genome sequence of Tistrella mobilis MCCC 1A02139.</title>
        <authorList>
            <person name="Lu L."/>
            <person name="Lai Q."/>
            <person name="Shao Z."/>
            <person name="Qian P."/>
        </authorList>
    </citation>
    <scope>NUCLEOTIDE SEQUENCE [LARGE SCALE GENOMIC DNA]</scope>
    <source>
        <strain evidence="1 2">MCCC 1A02139</strain>
    </source>
</reference>
<name>A0A162KC59_9PROT</name>
<accession>A0A162KC59</accession>
<evidence type="ECO:0000313" key="1">
    <source>
        <dbReference type="EMBL" id="KYO50905.1"/>
    </source>
</evidence>
<dbReference type="SUPFAM" id="SSF56524">
    <property type="entry name" value="Oxidoreductase molybdopterin-binding domain"/>
    <property type="match status" value="1"/>
</dbReference>
<dbReference type="OrthoDB" id="9798763at2"/>
<sequence length="201" mass="21511">MARPNRPFTTKTIRLTALVVGVTLFSPALLPGTLPFAGLTPVAGAARAAEGSSLAAPTGKVILDVSGSIAVTNTPEGSAAFDRAMLAAMPRSAIETTTPWTEGAQRFEGVLLADLVARLGATGTRITARALNDYSYTFDLADAMSRGALIADLTNGKQMSVRERGPLWIVFPLDDMKGMTEVERHEMQSRMVWQLKQITFN</sequence>
<dbReference type="InterPro" id="IPR036374">
    <property type="entry name" value="OxRdtase_Mopterin-bd_sf"/>
</dbReference>
<dbReference type="GeneID" id="97241079"/>